<dbReference type="GO" id="GO:0016740">
    <property type="term" value="F:transferase activity"/>
    <property type="evidence" value="ECO:0007669"/>
    <property type="project" value="UniProtKB-KW"/>
</dbReference>
<keyword evidence="7" id="KW-0016">Alginate biosynthesis</keyword>
<keyword evidence="5" id="KW-0732">Signal</keyword>
<protein>
    <recommendedName>
        <fullName evidence="4">Alginate biosynthesis protein AlgF</fullName>
    </recommendedName>
</protein>
<comment type="caution">
    <text evidence="9">The sequence shown here is derived from an EMBL/GenBank/DDBJ whole genome shotgun (WGS) entry which is preliminary data.</text>
</comment>
<reference evidence="9 10" key="1">
    <citation type="submission" date="2018-06" db="EMBL/GenBank/DDBJ databases">
        <title>Genomic Encyclopedia of Type Strains, Phase IV (KMG-IV): sequencing the most valuable type-strain genomes for metagenomic binning, comparative biology and taxonomic classification.</title>
        <authorList>
            <person name="Goeker M."/>
        </authorList>
    </citation>
    <scope>NUCLEOTIDE SEQUENCE [LARGE SCALE GENOMIC DNA]</scope>
    <source>
        <strain evidence="9 10">DSM 18048</strain>
    </source>
</reference>
<evidence type="ECO:0000313" key="9">
    <source>
        <dbReference type="EMBL" id="PYE52821.1"/>
    </source>
</evidence>
<evidence type="ECO:0000256" key="5">
    <source>
        <dbReference type="ARBA" id="ARBA00022729"/>
    </source>
</evidence>
<feature type="compositionally biased region" description="Polar residues" evidence="8">
    <location>
        <begin position="1"/>
        <end position="18"/>
    </location>
</feature>
<dbReference type="GO" id="GO:0042597">
    <property type="term" value="C:periplasmic space"/>
    <property type="evidence" value="ECO:0007669"/>
    <property type="project" value="UniProtKB-SubCell"/>
</dbReference>
<evidence type="ECO:0000256" key="4">
    <source>
        <dbReference type="ARBA" id="ARBA00013964"/>
    </source>
</evidence>
<dbReference type="UniPathway" id="UPA00286"/>
<keyword evidence="9" id="KW-0808">Transferase</keyword>
<evidence type="ECO:0000256" key="6">
    <source>
        <dbReference type="ARBA" id="ARBA00022764"/>
    </source>
</evidence>
<dbReference type="EMBL" id="QJSX01000012">
    <property type="protein sequence ID" value="PYE52821.1"/>
    <property type="molecule type" value="Genomic_DNA"/>
</dbReference>
<keyword evidence="10" id="KW-1185">Reference proteome</keyword>
<sequence length="231" mass="24718">MWNARSRAQSSRQPTFTSPRHAAKRPWMPALLTLGLGLSLSLSPSSAQTDDGLYEAAPPPDSAFVRLINTAARDVTATLGSAAVSVPSGNPSPYRVVRQGNVVVASGAVRQTLRVAAGRFYSVVVGDGSPRLVEDPDVTNRGRALVVLYNFGEHERVDLRTADGKTTVLEDVKRGLTAQRLVNGVRVTFAVFAAGKAIETFREVELERGAAYSVVVTKTSATLTRNSTLRP</sequence>
<dbReference type="Proteomes" id="UP000248326">
    <property type="component" value="Unassembled WGS sequence"/>
</dbReference>
<evidence type="ECO:0000256" key="1">
    <source>
        <dbReference type="ARBA" id="ARBA00004418"/>
    </source>
</evidence>
<comment type="pathway">
    <text evidence="2">Glycan biosynthesis; alginate biosynthesis.</text>
</comment>
<dbReference type="Pfam" id="PF11182">
    <property type="entry name" value="AlgF"/>
    <property type="match status" value="1"/>
</dbReference>
<gene>
    <name evidence="9" type="ORF">DES52_112143</name>
</gene>
<comment type="subcellular location">
    <subcellularLocation>
        <location evidence="1">Periplasm</location>
    </subcellularLocation>
</comment>
<evidence type="ECO:0000256" key="7">
    <source>
        <dbReference type="ARBA" id="ARBA00022841"/>
    </source>
</evidence>
<evidence type="ECO:0000313" key="10">
    <source>
        <dbReference type="Proteomes" id="UP000248326"/>
    </source>
</evidence>
<accession>A0A318S2R2</accession>
<organism evidence="9 10">
    <name type="scientific">Deinococcus yavapaiensis KR-236</name>
    <dbReference type="NCBI Taxonomy" id="694435"/>
    <lineage>
        <taxon>Bacteria</taxon>
        <taxon>Thermotogati</taxon>
        <taxon>Deinococcota</taxon>
        <taxon>Deinococci</taxon>
        <taxon>Deinococcales</taxon>
        <taxon>Deinococcaceae</taxon>
        <taxon>Deinococcus</taxon>
    </lineage>
</organism>
<dbReference type="GO" id="GO:0042121">
    <property type="term" value="P:alginic acid biosynthetic process"/>
    <property type="evidence" value="ECO:0007669"/>
    <property type="project" value="UniProtKB-UniPathway"/>
</dbReference>
<feature type="region of interest" description="Disordered" evidence="8">
    <location>
        <begin position="1"/>
        <end position="22"/>
    </location>
</feature>
<evidence type="ECO:0000256" key="3">
    <source>
        <dbReference type="ARBA" id="ARBA00010033"/>
    </source>
</evidence>
<dbReference type="AlphaFoldDB" id="A0A318S2R2"/>
<proteinExistence type="inferred from homology"/>
<evidence type="ECO:0000256" key="8">
    <source>
        <dbReference type="SAM" id="MobiDB-lite"/>
    </source>
</evidence>
<dbReference type="RefSeq" id="WP_110887704.1">
    <property type="nucleotide sequence ID" value="NZ_QJSX01000012.1"/>
</dbReference>
<keyword evidence="6" id="KW-0574">Periplasm</keyword>
<dbReference type="OrthoDB" id="7172833at2"/>
<comment type="similarity">
    <text evidence="3">Belongs to the AlgF family.</text>
</comment>
<name>A0A318S2R2_9DEIO</name>
<dbReference type="InterPro" id="IPR035422">
    <property type="entry name" value="AlgF"/>
</dbReference>
<evidence type="ECO:0000256" key="2">
    <source>
        <dbReference type="ARBA" id="ARBA00005182"/>
    </source>
</evidence>